<dbReference type="EC" id="4.1.1.50" evidence="4"/>
<dbReference type="InterPro" id="IPR048283">
    <property type="entry name" value="AdoMetDC-like"/>
</dbReference>
<keyword evidence="11" id="KW-0456">Lyase</keyword>
<dbReference type="FunFam" id="3.30.360.50:FF:000001">
    <property type="entry name" value="S-adenosylmethionine decarboxylase proenzyme"/>
    <property type="match status" value="1"/>
</dbReference>
<evidence type="ECO:0000256" key="10">
    <source>
        <dbReference type="ARBA" id="ARBA00023145"/>
    </source>
</evidence>
<dbReference type="AlphaFoldDB" id="A0A8S0S838"/>
<keyword evidence="12" id="KW-0704">Schiff base</keyword>
<sequence length="167" mass="18680">MASSVSAVGFEGFERRLEISFFETSIVVDPKGQGPRSLSKVQLEEILEPAKCKIVSSLSNEFVDSYLLRESSLFVYPHKIIIKTYGTMKLLQSIPPIMKLAGSLSLAFRAVRYTRGSFIFLGAHSYPHRKFSEEVTVLDSYFGELGFVGNYVGGMIPDFFIPVYNIS</sequence>
<evidence type="ECO:0000256" key="3">
    <source>
        <dbReference type="ARBA" id="ARBA00008466"/>
    </source>
</evidence>
<dbReference type="GO" id="GO:0004014">
    <property type="term" value="F:adenosylmethionine decarboxylase activity"/>
    <property type="evidence" value="ECO:0007669"/>
    <property type="project" value="UniProtKB-EC"/>
</dbReference>
<dbReference type="PANTHER" id="PTHR11570">
    <property type="entry name" value="S-ADENOSYLMETHIONINE DECARBOXYLASE"/>
    <property type="match status" value="1"/>
</dbReference>
<dbReference type="PANTHER" id="PTHR11570:SF33">
    <property type="entry name" value="ADENOSYLMETHIONINE DECARBOXYLASE"/>
    <property type="match status" value="1"/>
</dbReference>
<keyword evidence="10" id="KW-0865">Zymogen</keyword>
<comment type="caution">
    <text evidence="15">The sequence shown here is derived from an EMBL/GenBank/DDBJ whole genome shotgun (WGS) entry which is preliminary data.</text>
</comment>
<dbReference type="Gramene" id="OE9A020137T1">
    <property type="protein sequence ID" value="OE9A020137C1"/>
    <property type="gene ID" value="OE9A020137"/>
</dbReference>
<protein>
    <recommendedName>
        <fullName evidence="4">adenosylmethionine decarboxylase</fullName>
        <ecNumber evidence="4">4.1.1.50</ecNumber>
    </recommendedName>
</protein>
<dbReference type="GO" id="GO:0005829">
    <property type="term" value="C:cytosol"/>
    <property type="evidence" value="ECO:0007669"/>
    <property type="project" value="TreeGrafter"/>
</dbReference>
<keyword evidence="5" id="KW-0949">S-adenosyl-L-methionine</keyword>
<comment type="similarity">
    <text evidence="3">Belongs to the eukaryotic AdoMetDC family.</text>
</comment>
<keyword evidence="8" id="KW-0745">Spermidine biosynthesis</keyword>
<evidence type="ECO:0000256" key="4">
    <source>
        <dbReference type="ARBA" id="ARBA00012357"/>
    </source>
</evidence>
<dbReference type="SUPFAM" id="SSF56276">
    <property type="entry name" value="S-adenosylmethionine decarboxylase"/>
    <property type="match status" value="1"/>
</dbReference>
<comment type="pathway">
    <text evidence="2">Amine and polyamine biosynthesis; S-adenosylmethioninamine biosynthesis; S-adenosylmethioninamine from S-adenosyl-L-methionine: step 1/1.</text>
</comment>
<dbReference type="Gene3D" id="3.30.360.50">
    <property type="entry name" value="S-adenosylmethionine decarboxylase"/>
    <property type="match status" value="1"/>
</dbReference>
<keyword evidence="9" id="KW-0620">Polyamine biosynthesis</keyword>
<evidence type="ECO:0000256" key="5">
    <source>
        <dbReference type="ARBA" id="ARBA00022691"/>
    </source>
</evidence>
<comment type="cofactor">
    <cofactor evidence="1">
        <name>pyruvate</name>
        <dbReference type="ChEBI" id="CHEBI:15361"/>
    </cofactor>
</comment>
<proteinExistence type="inferred from homology"/>
<evidence type="ECO:0000256" key="14">
    <source>
        <dbReference type="ARBA" id="ARBA00048112"/>
    </source>
</evidence>
<evidence type="ECO:0000256" key="9">
    <source>
        <dbReference type="ARBA" id="ARBA00023115"/>
    </source>
</evidence>
<dbReference type="Pfam" id="PF01536">
    <property type="entry name" value="SAM_decarbox"/>
    <property type="match status" value="1"/>
</dbReference>
<dbReference type="InterPro" id="IPR016067">
    <property type="entry name" value="S-AdoMet_deCO2ase_core"/>
</dbReference>
<organism evidence="15 16">
    <name type="scientific">Olea europaea subsp. europaea</name>
    <dbReference type="NCBI Taxonomy" id="158383"/>
    <lineage>
        <taxon>Eukaryota</taxon>
        <taxon>Viridiplantae</taxon>
        <taxon>Streptophyta</taxon>
        <taxon>Embryophyta</taxon>
        <taxon>Tracheophyta</taxon>
        <taxon>Spermatophyta</taxon>
        <taxon>Magnoliopsida</taxon>
        <taxon>eudicotyledons</taxon>
        <taxon>Gunneridae</taxon>
        <taxon>Pentapetalae</taxon>
        <taxon>asterids</taxon>
        <taxon>lamiids</taxon>
        <taxon>Lamiales</taxon>
        <taxon>Oleaceae</taxon>
        <taxon>Oleeae</taxon>
        <taxon>Olea</taxon>
    </lineage>
</organism>
<name>A0A8S0S838_OLEEU</name>
<evidence type="ECO:0000256" key="1">
    <source>
        <dbReference type="ARBA" id="ARBA00001928"/>
    </source>
</evidence>
<accession>A0A8S0S838</accession>
<keyword evidence="7" id="KW-0068">Autocatalytic cleavage</keyword>
<reference evidence="15 16" key="1">
    <citation type="submission" date="2019-12" db="EMBL/GenBank/DDBJ databases">
        <authorList>
            <person name="Alioto T."/>
            <person name="Alioto T."/>
            <person name="Gomez Garrido J."/>
        </authorList>
    </citation>
    <scope>NUCLEOTIDE SEQUENCE [LARGE SCALE GENOMIC DNA]</scope>
</reference>
<evidence type="ECO:0000256" key="6">
    <source>
        <dbReference type="ARBA" id="ARBA00022793"/>
    </source>
</evidence>
<dbReference type="EMBL" id="CACTIH010003977">
    <property type="protein sequence ID" value="CAA2988196.1"/>
    <property type="molecule type" value="Genomic_DNA"/>
</dbReference>
<dbReference type="GO" id="GO:0008295">
    <property type="term" value="P:spermidine biosynthetic process"/>
    <property type="evidence" value="ECO:0007669"/>
    <property type="project" value="UniProtKB-KW"/>
</dbReference>
<dbReference type="GO" id="GO:0006597">
    <property type="term" value="P:spermine biosynthetic process"/>
    <property type="evidence" value="ECO:0007669"/>
    <property type="project" value="TreeGrafter"/>
</dbReference>
<evidence type="ECO:0000256" key="2">
    <source>
        <dbReference type="ARBA" id="ARBA00004911"/>
    </source>
</evidence>
<evidence type="ECO:0000256" key="8">
    <source>
        <dbReference type="ARBA" id="ARBA00023066"/>
    </source>
</evidence>
<gene>
    <name evidence="15" type="ORF">OLEA9_A020137</name>
</gene>
<evidence type="ECO:0000256" key="11">
    <source>
        <dbReference type="ARBA" id="ARBA00023239"/>
    </source>
</evidence>
<comment type="catalytic activity">
    <reaction evidence="14">
        <text>S-adenosyl-L-methionine + H(+) = S-adenosyl 3-(methylsulfanyl)propylamine + CO2</text>
        <dbReference type="Rhea" id="RHEA:15981"/>
        <dbReference type="ChEBI" id="CHEBI:15378"/>
        <dbReference type="ChEBI" id="CHEBI:16526"/>
        <dbReference type="ChEBI" id="CHEBI:57443"/>
        <dbReference type="ChEBI" id="CHEBI:59789"/>
        <dbReference type="EC" id="4.1.1.50"/>
    </reaction>
</comment>
<evidence type="ECO:0000313" key="16">
    <source>
        <dbReference type="Proteomes" id="UP000594638"/>
    </source>
</evidence>
<evidence type="ECO:0000313" key="15">
    <source>
        <dbReference type="EMBL" id="CAA2988196.1"/>
    </source>
</evidence>
<evidence type="ECO:0000256" key="7">
    <source>
        <dbReference type="ARBA" id="ARBA00022813"/>
    </source>
</evidence>
<keyword evidence="6" id="KW-0210">Decarboxylase</keyword>
<dbReference type="Proteomes" id="UP000594638">
    <property type="component" value="Unassembled WGS sequence"/>
</dbReference>
<evidence type="ECO:0000256" key="12">
    <source>
        <dbReference type="ARBA" id="ARBA00023270"/>
    </source>
</evidence>
<dbReference type="OrthoDB" id="1068353at2759"/>
<dbReference type="Gene3D" id="3.60.90.10">
    <property type="entry name" value="S-adenosylmethionine decarboxylase"/>
    <property type="match status" value="1"/>
</dbReference>
<evidence type="ECO:0000256" key="13">
    <source>
        <dbReference type="ARBA" id="ARBA00023317"/>
    </source>
</evidence>
<keyword evidence="13" id="KW-0670">Pyruvate</keyword>
<keyword evidence="16" id="KW-1185">Reference proteome</keyword>